<gene>
    <name evidence="2" type="ORF">OC25_14785</name>
</gene>
<dbReference type="EMBL" id="JSYN01000017">
    <property type="protein sequence ID" value="KIA92966.1"/>
    <property type="molecule type" value="Genomic_DNA"/>
</dbReference>
<proteinExistence type="predicted"/>
<keyword evidence="3" id="KW-1185">Reference proteome</keyword>
<evidence type="ECO:0000313" key="2">
    <source>
        <dbReference type="EMBL" id="KIA92966.1"/>
    </source>
</evidence>
<evidence type="ECO:0008006" key="4">
    <source>
        <dbReference type="Google" id="ProtNLM"/>
    </source>
</evidence>
<dbReference type="AlphaFoldDB" id="A0A0C1D737"/>
<dbReference type="Proteomes" id="UP000031246">
    <property type="component" value="Unassembled WGS sequence"/>
</dbReference>
<name>A0A0C1D737_9SPHI</name>
<accession>A0A0C1D737</accession>
<reference evidence="2 3" key="1">
    <citation type="submission" date="2014-10" db="EMBL/GenBank/DDBJ databases">
        <title>Pedobacter Kyungheensis.</title>
        <authorList>
            <person name="Anderson B.M."/>
            <person name="Newman J.D."/>
        </authorList>
    </citation>
    <scope>NUCLEOTIDE SEQUENCE [LARGE SCALE GENOMIC DNA]</scope>
    <source>
        <strain evidence="2 3">KACC 16221</strain>
    </source>
</reference>
<feature type="transmembrane region" description="Helical" evidence="1">
    <location>
        <begin position="12"/>
        <end position="31"/>
    </location>
</feature>
<sequence>MKKPWYKKDFIFYPLIMVISAGIYFLVANLINPKPTIANPKPLPALSKKLKTDDKILQLQNISDTTNTLKNFLANQKGKNFAVVLIDGGCSVCLQTLFNWKIFIGENHLDKNRIVFIGYDASVKQLNYSMKKVVKLDCEIYVDNSYLLGTLNKIGQDSDLKTLIVDKSLNILIQKDPFVDQKIKPQFVKLLQE</sequence>
<keyword evidence="1" id="KW-1133">Transmembrane helix</keyword>
<comment type="caution">
    <text evidence="2">The sequence shown here is derived from an EMBL/GenBank/DDBJ whole genome shotgun (WGS) entry which is preliminary data.</text>
</comment>
<evidence type="ECO:0000256" key="1">
    <source>
        <dbReference type="SAM" id="Phobius"/>
    </source>
</evidence>
<dbReference type="RefSeq" id="WP_039477449.1">
    <property type="nucleotide sequence ID" value="NZ_JSYN01000017.1"/>
</dbReference>
<evidence type="ECO:0000313" key="3">
    <source>
        <dbReference type="Proteomes" id="UP000031246"/>
    </source>
</evidence>
<keyword evidence="1" id="KW-0812">Transmembrane</keyword>
<protein>
    <recommendedName>
        <fullName evidence="4">Thioredoxin domain-containing protein</fullName>
    </recommendedName>
</protein>
<keyword evidence="1" id="KW-0472">Membrane</keyword>
<organism evidence="2 3">
    <name type="scientific">Pedobacter kyungheensis</name>
    <dbReference type="NCBI Taxonomy" id="1069985"/>
    <lineage>
        <taxon>Bacteria</taxon>
        <taxon>Pseudomonadati</taxon>
        <taxon>Bacteroidota</taxon>
        <taxon>Sphingobacteriia</taxon>
        <taxon>Sphingobacteriales</taxon>
        <taxon>Sphingobacteriaceae</taxon>
        <taxon>Pedobacter</taxon>
    </lineage>
</organism>